<sequence length="95" mass="11196">MRIRYTYVTCYVVPPFRLGTEPERGGIWYSDCTGRQRRRHVYKQRDQRSPSRLPQRSAACACDCLLRGSWSLAKRPAPKRALCHQRPNEKVRWCG</sequence>
<dbReference type="EMBL" id="OW152819">
    <property type="protein sequence ID" value="CAH2074217.1"/>
    <property type="molecule type" value="Genomic_DNA"/>
</dbReference>
<protein>
    <submittedName>
        <fullName evidence="1">Uncharacterized protein</fullName>
    </submittedName>
</protein>
<dbReference type="Proteomes" id="UP000837857">
    <property type="component" value="Chromosome 7"/>
</dbReference>
<evidence type="ECO:0000313" key="1">
    <source>
        <dbReference type="EMBL" id="CAH2074217.1"/>
    </source>
</evidence>
<accession>A0ABN8J1E4</accession>
<organism evidence="1 2">
    <name type="scientific">Iphiclides podalirius</name>
    <name type="common">scarce swallowtail</name>
    <dbReference type="NCBI Taxonomy" id="110791"/>
    <lineage>
        <taxon>Eukaryota</taxon>
        <taxon>Metazoa</taxon>
        <taxon>Ecdysozoa</taxon>
        <taxon>Arthropoda</taxon>
        <taxon>Hexapoda</taxon>
        <taxon>Insecta</taxon>
        <taxon>Pterygota</taxon>
        <taxon>Neoptera</taxon>
        <taxon>Endopterygota</taxon>
        <taxon>Lepidoptera</taxon>
        <taxon>Glossata</taxon>
        <taxon>Ditrysia</taxon>
        <taxon>Papilionoidea</taxon>
        <taxon>Papilionidae</taxon>
        <taxon>Papilioninae</taxon>
        <taxon>Iphiclides</taxon>
    </lineage>
</organism>
<gene>
    <name evidence="1" type="ORF">IPOD504_LOCUS15972</name>
</gene>
<keyword evidence="2" id="KW-1185">Reference proteome</keyword>
<feature type="non-terminal residue" evidence="1">
    <location>
        <position position="95"/>
    </location>
</feature>
<name>A0ABN8J1E4_9NEOP</name>
<proteinExistence type="predicted"/>
<evidence type="ECO:0000313" key="2">
    <source>
        <dbReference type="Proteomes" id="UP000837857"/>
    </source>
</evidence>
<reference evidence="1" key="1">
    <citation type="submission" date="2022-03" db="EMBL/GenBank/DDBJ databases">
        <authorList>
            <person name="Martin H S."/>
        </authorList>
    </citation>
    <scope>NUCLEOTIDE SEQUENCE</scope>
</reference>